<dbReference type="EMBL" id="BSOH01000006">
    <property type="protein sequence ID" value="GLR16561.1"/>
    <property type="molecule type" value="Genomic_DNA"/>
</dbReference>
<dbReference type="PANTHER" id="PTHR33607:SF2">
    <property type="entry name" value="ENDONUCLEASE-1"/>
    <property type="match status" value="1"/>
</dbReference>
<dbReference type="RefSeq" id="WP_235295309.1">
    <property type="nucleotide sequence ID" value="NZ_BSOH01000006.1"/>
</dbReference>
<dbReference type="AlphaFoldDB" id="A0AA37SLM7"/>
<dbReference type="InterPro" id="IPR007346">
    <property type="entry name" value="Endonuclease-I"/>
</dbReference>
<dbReference type="PANTHER" id="PTHR33607">
    <property type="entry name" value="ENDONUCLEASE-1"/>
    <property type="match status" value="1"/>
</dbReference>
<proteinExistence type="inferred from homology"/>
<keyword evidence="6" id="KW-1185">Reference proteome</keyword>
<dbReference type="SUPFAM" id="SSF54060">
    <property type="entry name" value="His-Me finger endonucleases"/>
    <property type="match status" value="1"/>
</dbReference>
<dbReference type="Pfam" id="PF04231">
    <property type="entry name" value="Endonuclease_1"/>
    <property type="match status" value="1"/>
</dbReference>
<dbReference type="GO" id="GO:0004518">
    <property type="term" value="F:nuclease activity"/>
    <property type="evidence" value="ECO:0007669"/>
    <property type="project" value="UniProtKB-KW"/>
</dbReference>
<evidence type="ECO:0000313" key="5">
    <source>
        <dbReference type="EMBL" id="GLR16561.1"/>
    </source>
</evidence>
<protein>
    <recommendedName>
        <fullName evidence="7">Endonuclease I</fullName>
    </recommendedName>
</protein>
<reference evidence="5" key="2">
    <citation type="submission" date="2023-01" db="EMBL/GenBank/DDBJ databases">
        <title>Draft genome sequence of Portibacter lacus strain NBRC 108769.</title>
        <authorList>
            <person name="Sun Q."/>
            <person name="Mori K."/>
        </authorList>
    </citation>
    <scope>NUCLEOTIDE SEQUENCE</scope>
    <source>
        <strain evidence="5">NBRC 108769</strain>
    </source>
</reference>
<keyword evidence="3" id="KW-0378">Hydrolase</keyword>
<reference evidence="5" key="1">
    <citation type="journal article" date="2014" name="Int. J. Syst. Evol. Microbiol.">
        <title>Complete genome sequence of Corynebacterium casei LMG S-19264T (=DSM 44701T), isolated from a smear-ripened cheese.</title>
        <authorList>
            <consortium name="US DOE Joint Genome Institute (JGI-PGF)"/>
            <person name="Walter F."/>
            <person name="Albersmeier A."/>
            <person name="Kalinowski J."/>
            <person name="Ruckert C."/>
        </authorList>
    </citation>
    <scope>NUCLEOTIDE SEQUENCE</scope>
    <source>
        <strain evidence="5">NBRC 108769</strain>
    </source>
</reference>
<organism evidence="5 6">
    <name type="scientific">Portibacter lacus</name>
    <dbReference type="NCBI Taxonomy" id="1099794"/>
    <lineage>
        <taxon>Bacteria</taxon>
        <taxon>Pseudomonadati</taxon>
        <taxon>Bacteroidota</taxon>
        <taxon>Saprospiria</taxon>
        <taxon>Saprospirales</taxon>
        <taxon>Haliscomenobacteraceae</taxon>
        <taxon>Portibacter</taxon>
    </lineage>
</organism>
<evidence type="ECO:0000256" key="1">
    <source>
        <dbReference type="ARBA" id="ARBA00006429"/>
    </source>
</evidence>
<gene>
    <name evidence="5" type="ORF">GCM10007940_11760</name>
</gene>
<name>A0AA37SLM7_9BACT</name>
<evidence type="ECO:0000256" key="4">
    <source>
        <dbReference type="SAM" id="SignalP"/>
    </source>
</evidence>
<comment type="similarity">
    <text evidence="1">Belongs to the EndA/NucM nuclease family.</text>
</comment>
<accession>A0AA37SLM7</accession>
<evidence type="ECO:0000313" key="6">
    <source>
        <dbReference type="Proteomes" id="UP001156666"/>
    </source>
</evidence>
<keyword evidence="2" id="KW-0540">Nuclease</keyword>
<keyword evidence="4" id="KW-0732">Signal</keyword>
<feature type="chain" id="PRO_5041454387" description="Endonuclease I" evidence="4">
    <location>
        <begin position="19"/>
        <end position="357"/>
    </location>
</feature>
<evidence type="ECO:0008006" key="7">
    <source>
        <dbReference type="Google" id="ProtNLM"/>
    </source>
</evidence>
<evidence type="ECO:0000256" key="2">
    <source>
        <dbReference type="ARBA" id="ARBA00022722"/>
    </source>
</evidence>
<evidence type="ECO:0000256" key="3">
    <source>
        <dbReference type="ARBA" id="ARBA00022801"/>
    </source>
</evidence>
<dbReference type="InterPro" id="IPR044925">
    <property type="entry name" value="His-Me_finger_sf"/>
</dbReference>
<dbReference type="GO" id="GO:0016787">
    <property type="term" value="F:hydrolase activity"/>
    <property type="evidence" value="ECO:0007669"/>
    <property type="project" value="UniProtKB-KW"/>
</dbReference>
<feature type="signal peptide" evidence="4">
    <location>
        <begin position="1"/>
        <end position="18"/>
    </location>
</feature>
<comment type="caution">
    <text evidence="5">The sequence shown here is derived from an EMBL/GenBank/DDBJ whole genome shotgun (WGS) entry which is preliminary data.</text>
</comment>
<dbReference type="Proteomes" id="UP001156666">
    <property type="component" value="Unassembled WGS sequence"/>
</dbReference>
<sequence length="357" mass="40523">MKSVLVFSLLLVTTMAIGQYQQTRLFPGAEGDELIEMVLENYKSEIVFFDYGKARDTMFRNVYAVNDSLKCVYSGHTLYLDPNEDPTTFVYMEGSANGINTEHSYPRSKGAGSGNAESDMHHLYPTRSKVNEVRSNSPFGEIPDASTDTWFYKNQAISSIPTQNIDKYSEYKSGVFEPREDFKGNIARAMMYFYTMYKDAADAADPDFFWDMLPTLCEWHFQDPVDSAEYVRTNLIAKWQEYPNPFILDCSLASRSYCSITNEACELLVPVKELAANDQLIKARYSNIQRSIMIETPASSAFHVYDINGRKIKSLTTDRAGQFQIPLDQVASGIYVLQSIYRTEKGSAVESIMLNVF</sequence>